<dbReference type="InterPro" id="IPR003593">
    <property type="entry name" value="AAA+_ATPase"/>
</dbReference>
<evidence type="ECO:0000313" key="7">
    <source>
        <dbReference type="RefSeq" id="XP_056862886.1"/>
    </source>
</evidence>
<evidence type="ECO:0000313" key="8">
    <source>
        <dbReference type="RefSeq" id="XP_056862887.1"/>
    </source>
</evidence>
<keyword evidence="4" id="KW-0067">ATP-binding</keyword>
<comment type="subcellular location">
    <subcellularLocation>
        <location evidence="1">Mitochondrion outer membrane</location>
        <topology evidence="1">Single-pass membrane protein</topology>
    </subcellularLocation>
</comment>
<keyword evidence="3" id="KW-0496">Mitochondrion</keyword>
<reference evidence="6" key="1">
    <citation type="journal article" date="2019" name="Database">
        <title>The radish genome database (RadishGD): an integrated information resource for radish genomics.</title>
        <authorList>
            <person name="Yu H.J."/>
            <person name="Baek S."/>
            <person name="Lee Y.J."/>
            <person name="Cho A."/>
            <person name="Mun J.H."/>
        </authorList>
    </citation>
    <scope>NUCLEOTIDE SEQUENCE [LARGE SCALE GENOMIC DNA]</scope>
    <source>
        <strain evidence="6">cv. WK10039</strain>
    </source>
</reference>
<feature type="domain" description="AAA+ ATPase" evidence="5">
    <location>
        <begin position="98"/>
        <end position="239"/>
    </location>
</feature>
<dbReference type="InterPro" id="IPR027417">
    <property type="entry name" value="P-loop_NTPase"/>
</dbReference>
<sequence length="364" mass="40828">MITKVPEGDDFLKPCNHQLDRDTETPKVKANLNHLRMDIAFEKEFMKSFSSNVVPPNDIGVNFDDIGALQNVKDELKELVTIPFKRPELSCKRKLTEVCKGILLYGPPGTGKTILAKAVAMEAGAYFINFSMSSIPPKWFGEADKYVKAVFSLASKKAPCVIFVDEVDRLLGQRRENLKGQQATQATLEIKNAFMKHWGLLLKKEKDCVLVLAVTNRPFDLEETVIGQFSHRLLVGLPDVQSRAQILRVILKYKDLDGVACMADGYSGSDLKNLCIKASLRPIMELYEKDKSERDAALAEGKFPPAPYVSSDVRALNMQDFSYSFEEVCSSVSSESVGMTELQQWIERYGEGGSRKRTRDSCFM</sequence>
<organism evidence="6 9">
    <name type="scientific">Raphanus sativus</name>
    <name type="common">Radish</name>
    <name type="synonym">Raphanus raphanistrum var. sativus</name>
    <dbReference type="NCBI Taxonomy" id="3726"/>
    <lineage>
        <taxon>Eukaryota</taxon>
        <taxon>Viridiplantae</taxon>
        <taxon>Streptophyta</taxon>
        <taxon>Embryophyta</taxon>
        <taxon>Tracheophyta</taxon>
        <taxon>Spermatophyta</taxon>
        <taxon>Magnoliopsida</taxon>
        <taxon>eudicotyledons</taxon>
        <taxon>Gunneridae</taxon>
        <taxon>Pentapetalae</taxon>
        <taxon>rosids</taxon>
        <taxon>malvids</taxon>
        <taxon>Brassicales</taxon>
        <taxon>Brassicaceae</taxon>
        <taxon>Brassiceae</taxon>
        <taxon>Raphanus</taxon>
    </lineage>
</organism>
<dbReference type="RefSeq" id="XP_056862888.1">
    <property type="nucleotide sequence ID" value="XM_057006908.1"/>
</dbReference>
<dbReference type="PANTHER" id="PTHR45644:SF39">
    <property type="entry name" value="AAA-TYPE ATPASE FAMILY PROTEIN-RELATED"/>
    <property type="match status" value="1"/>
</dbReference>
<dbReference type="PANTHER" id="PTHR45644">
    <property type="entry name" value="AAA ATPASE, PUTATIVE (AFU_ORTHOLOGUE AFUA_2G12920)-RELATED-RELATED"/>
    <property type="match status" value="1"/>
</dbReference>
<dbReference type="Pfam" id="PF17862">
    <property type="entry name" value="AAA_lid_3"/>
    <property type="match status" value="1"/>
</dbReference>
<keyword evidence="3" id="KW-0472">Membrane</keyword>
<dbReference type="SMART" id="SM00382">
    <property type="entry name" value="AAA"/>
    <property type="match status" value="1"/>
</dbReference>
<dbReference type="RefSeq" id="XP_056862886.1">
    <property type="nucleotide sequence ID" value="XM_057006906.1"/>
</dbReference>
<evidence type="ECO:0000256" key="4">
    <source>
        <dbReference type="ARBA" id="ARBA00022840"/>
    </source>
</evidence>
<dbReference type="OrthoDB" id="10254455at2759"/>
<evidence type="ECO:0000256" key="3">
    <source>
        <dbReference type="ARBA" id="ARBA00022787"/>
    </source>
</evidence>
<dbReference type="GO" id="GO:0005524">
    <property type="term" value="F:ATP binding"/>
    <property type="evidence" value="ECO:0007669"/>
    <property type="project" value="UniProtKB-KW"/>
</dbReference>
<dbReference type="InterPro" id="IPR051701">
    <property type="entry name" value="Mito_OM_Translocase_MSP1"/>
</dbReference>
<reference evidence="7 8" key="2">
    <citation type="submission" date="2025-04" db="UniProtKB">
        <authorList>
            <consortium name="RefSeq"/>
        </authorList>
    </citation>
    <scope>IDENTIFICATION</scope>
    <source>
        <tissue evidence="7 8">Leaf</tissue>
    </source>
</reference>
<name>A0A9W3DGP5_RAPSA</name>
<protein>
    <submittedName>
        <fullName evidence="7 8">Outer mitochondrial transmembrane helix translocase-like</fullName>
    </submittedName>
</protein>
<dbReference type="Gene3D" id="1.10.8.60">
    <property type="match status" value="1"/>
</dbReference>
<dbReference type="InterPro" id="IPR003959">
    <property type="entry name" value="ATPase_AAA_core"/>
</dbReference>
<keyword evidence="2" id="KW-0547">Nucleotide-binding</keyword>
<keyword evidence="6" id="KW-1185">Reference proteome</keyword>
<dbReference type="Gene3D" id="3.40.50.300">
    <property type="entry name" value="P-loop containing nucleotide triphosphate hydrolases"/>
    <property type="match status" value="1"/>
</dbReference>
<proteinExistence type="predicted"/>
<accession>A0A9W3DGP5</accession>
<dbReference type="GeneID" id="130510519"/>
<dbReference type="GO" id="GO:0005741">
    <property type="term" value="C:mitochondrial outer membrane"/>
    <property type="evidence" value="ECO:0007669"/>
    <property type="project" value="UniProtKB-SubCell"/>
</dbReference>
<dbReference type="AlphaFoldDB" id="A0A9W3DGP5"/>
<evidence type="ECO:0000256" key="1">
    <source>
        <dbReference type="ARBA" id="ARBA00004572"/>
    </source>
</evidence>
<dbReference type="RefSeq" id="XP_056862887.1">
    <property type="nucleotide sequence ID" value="XM_057006907.1"/>
</dbReference>
<dbReference type="InterPro" id="IPR041569">
    <property type="entry name" value="AAA_lid_3"/>
</dbReference>
<dbReference type="Pfam" id="PF00004">
    <property type="entry name" value="AAA"/>
    <property type="match status" value="1"/>
</dbReference>
<dbReference type="GO" id="GO:0016887">
    <property type="term" value="F:ATP hydrolysis activity"/>
    <property type="evidence" value="ECO:0007669"/>
    <property type="project" value="InterPro"/>
</dbReference>
<dbReference type="Proteomes" id="UP000504610">
    <property type="component" value="Chromosome 4"/>
</dbReference>
<keyword evidence="3" id="KW-1000">Mitochondrion outer membrane</keyword>
<evidence type="ECO:0000313" key="9">
    <source>
        <dbReference type="RefSeq" id="XP_056862888.1"/>
    </source>
</evidence>
<evidence type="ECO:0000313" key="6">
    <source>
        <dbReference type="Proteomes" id="UP000504610"/>
    </source>
</evidence>
<dbReference type="KEGG" id="rsz:130510519"/>
<dbReference type="SUPFAM" id="SSF52540">
    <property type="entry name" value="P-loop containing nucleoside triphosphate hydrolases"/>
    <property type="match status" value="1"/>
</dbReference>
<evidence type="ECO:0000259" key="5">
    <source>
        <dbReference type="SMART" id="SM00382"/>
    </source>
</evidence>
<evidence type="ECO:0000256" key="2">
    <source>
        <dbReference type="ARBA" id="ARBA00022741"/>
    </source>
</evidence>
<gene>
    <name evidence="7 8 9" type="primary">LOC130510519</name>
</gene>